<dbReference type="AlphaFoldDB" id="L0R7Z0"/>
<keyword evidence="4" id="KW-1185">Reference proteome</keyword>
<dbReference type="CDD" id="cd17546">
    <property type="entry name" value="REC_hyHK_CKI1_RcsC-like"/>
    <property type="match status" value="1"/>
</dbReference>
<protein>
    <submittedName>
        <fullName evidence="3">Response regulator receiver protein</fullName>
    </submittedName>
</protein>
<dbReference type="GO" id="GO:0000160">
    <property type="term" value="P:phosphorelay signal transduction system"/>
    <property type="evidence" value="ECO:0007669"/>
    <property type="project" value="InterPro"/>
</dbReference>
<dbReference type="SUPFAM" id="SSF52172">
    <property type="entry name" value="CheY-like"/>
    <property type="match status" value="1"/>
</dbReference>
<dbReference type="HOGENOM" id="CLU_000445_69_12_7"/>
<dbReference type="PANTHER" id="PTHR43228:SF1">
    <property type="entry name" value="TWO-COMPONENT RESPONSE REGULATOR ARR22"/>
    <property type="match status" value="1"/>
</dbReference>
<organism evidence="3 4">
    <name type="scientific">Maridesulfovibrio hydrothermalis AM13 = DSM 14728</name>
    <dbReference type="NCBI Taxonomy" id="1121451"/>
    <lineage>
        <taxon>Bacteria</taxon>
        <taxon>Pseudomonadati</taxon>
        <taxon>Thermodesulfobacteriota</taxon>
        <taxon>Desulfovibrionia</taxon>
        <taxon>Desulfovibrionales</taxon>
        <taxon>Desulfovibrionaceae</taxon>
        <taxon>Maridesulfovibrio</taxon>
    </lineage>
</organism>
<evidence type="ECO:0000313" key="4">
    <source>
        <dbReference type="Proteomes" id="UP000010808"/>
    </source>
</evidence>
<dbReference type="InterPro" id="IPR001789">
    <property type="entry name" value="Sig_transdc_resp-reg_receiver"/>
</dbReference>
<dbReference type="Pfam" id="PF00072">
    <property type="entry name" value="Response_reg"/>
    <property type="match status" value="1"/>
</dbReference>
<dbReference type="PROSITE" id="PS50110">
    <property type="entry name" value="RESPONSE_REGULATORY"/>
    <property type="match status" value="1"/>
</dbReference>
<dbReference type="SMART" id="SM00448">
    <property type="entry name" value="REC"/>
    <property type="match status" value="1"/>
</dbReference>
<evidence type="ECO:0000313" key="3">
    <source>
        <dbReference type="EMBL" id="CCO22347.1"/>
    </source>
</evidence>
<feature type="domain" description="Response regulatory" evidence="2">
    <location>
        <begin position="10"/>
        <end position="124"/>
    </location>
</feature>
<sequence length="128" mass="14455">MSNKEISEMKLLVAEDSRPVMLVLKTYIKQLGIEPEYAESGTVAFDKLSSNKFDLAFMDVHMPEMDGREVVSRVREDGTTIPIIAMTTGDDPELLVSCLDAGYNSFLLKPIQKDELTQIIIKFHKKMN</sequence>
<feature type="modified residue" description="4-aspartylphosphate" evidence="1">
    <location>
        <position position="59"/>
    </location>
</feature>
<reference evidence="3 4" key="1">
    <citation type="submission" date="2012-10" db="EMBL/GenBank/DDBJ databases">
        <authorList>
            <person name="Genoscope - CEA"/>
        </authorList>
    </citation>
    <scope>NUCLEOTIDE SEQUENCE [LARGE SCALE GENOMIC DNA]</scope>
    <source>
        <strain evidence="4">AM13 / DSM 14728</strain>
    </source>
</reference>
<dbReference type="Proteomes" id="UP000010808">
    <property type="component" value="Chromosome"/>
</dbReference>
<dbReference type="PATRIC" id="fig|1121451.3.peg.333"/>
<dbReference type="Gene3D" id="3.40.50.2300">
    <property type="match status" value="1"/>
</dbReference>
<dbReference type="STRING" id="1121451.DESAM_20056"/>
<dbReference type="EMBL" id="FO203522">
    <property type="protein sequence ID" value="CCO22347.1"/>
    <property type="molecule type" value="Genomic_DNA"/>
</dbReference>
<evidence type="ECO:0000256" key="1">
    <source>
        <dbReference type="PROSITE-ProRule" id="PRU00169"/>
    </source>
</evidence>
<evidence type="ECO:0000259" key="2">
    <source>
        <dbReference type="PROSITE" id="PS50110"/>
    </source>
</evidence>
<dbReference type="PANTHER" id="PTHR43228">
    <property type="entry name" value="TWO-COMPONENT RESPONSE REGULATOR"/>
    <property type="match status" value="1"/>
</dbReference>
<dbReference type="RefSeq" id="WP_015334957.1">
    <property type="nucleotide sequence ID" value="NC_020055.1"/>
</dbReference>
<dbReference type="InterPro" id="IPR011006">
    <property type="entry name" value="CheY-like_superfamily"/>
</dbReference>
<proteinExistence type="predicted"/>
<dbReference type="eggNOG" id="COG0784">
    <property type="taxonomic scope" value="Bacteria"/>
</dbReference>
<gene>
    <name evidence="3" type="ORF">DESAM_20056</name>
</gene>
<dbReference type="InterPro" id="IPR052048">
    <property type="entry name" value="ST_Response_Regulator"/>
</dbReference>
<name>L0R7Z0_9BACT</name>
<keyword evidence="1" id="KW-0597">Phosphoprotein</keyword>
<accession>L0R7Z0</accession>
<dbReference type="KEGG" id="dhy:DESAM_20056"/>